<dbReference type="Gene3D" id="1.10.10.10">
    <property type="entry name" value="Winged helix-like DNA-binding domain superfamily/Winged helix DNA-binding domain"/>
    <property type="match status" value="1"/>
</dbReference>
<keyword evidence="2" id="KW-1185">Reference proteome</keyword>
<reference evidence="1 2" key="1">
    <citation type="journal article" date="2019" name="Emerg. Microbes Infect.">
        <title>Comprehensive subspecies identification of 175 nontuberculous mycobacteria species based on 7547 genomic profiles.</title>
        <authorList>
            <person name="Matsumoto Y."/>
            <person name="Kinjo T."/>
            <person name="Motooka D."/>
            <person name="Nabeya D."/>
            <person name="Jung N."/>
            <person name="Uechi K."/>
            <person name="Horii T."/>
            <person name="Iida T."/>
            <person name="Fujita J."/>
            <person name="Nakamura S."/>
        </authorList>
    </citation>
    <scope>NUCLEOTIDE SEQUENCE [LARGE SCALE GENOMIC DNA]</scope>
    <source>
        <strain evidence="1 2">JCM 13574</strain>
    </source>
</reference>
<evidence type="ECO:0008006" key="3">
    <source>
        <dbReference type="Google" id="ProtNLM"/>
    </source>
</evidence>
<evidence type="ECO:0000313" key="2">
    <source>
        <dbReference type="Proteomes" id="UP000466517"/>
    </source>
</evidence>
<protein>
    <recommendedName>
        <fullName evidence="3">Transcriptional regulator</fullName>
    </recommendedName>
</protein>
<accession>A0A7I7XLS6</accession>
<evidence type="ECO:0000313" key="1">
    <source>
        <dbReference type="EMBL" id="BBZ30167.1"/>
    </source>
</evidence>
<dbReference type="AlphaFoldDB" id="A0A7I7XLS6"/>
<dbReference type="RefSeq" id="WP_163741297.1">
    <property type="nucleotide sequence ID" value="NZ_AP022610.1"/>
</dbReference>
<dbReference type="KEGG" id="mmag:MMAD_44620"/>
<dbReference type="Proteomes" id="UP000466517">
    <property type="component" value="Chromosome"/>
</dbReference>
<proteinExistence type="predicted"/>
<dbReference type="InterPro" id="IPR036388">
    <property type="entry name" value="WH-like_DNA-bd_sf"/>
</dbReference>
<organism evidence="1 2">
    <name type="scientific">Mycolicibacterium madagascariense</name>
    <dbReference type="NCBI Taxonomy" id="212765"/>
    <lineage>
        <taxon>Bacteria</taxon>
        <taxon>Bacillati</taxon>
        <taxon>Actinomycetota</taxon>
        <taxon>Actinomycetes</taxon>
        <taxon>Mycobacteriales</taxon>
        <taxon>Mycobacteriaceae</taxon>
        <taxon>Mycolicibacterium</taxon>
    </lineage>
</organism>
<dbReference type="EMBL" id="AP022610">
    <property type="protein sequence ID" value="BBZ30167.1"/>
    <property type="molecule type" value="Genomic_DNA"/>
</dbReference>
<name>A0A7I7XLS6_9MYCO</name>
<sequence length="125" mass="13399">MREGNDDGDWTWRADTESVRQLRDLVGHRHVVEALDALSNGPGTVAELVHRVGCGRRGLAAALRTIAAHGLVGTNHPGSWDAPASRDALYALTDRGHTVVATLSRLSVWTLLVEGSDHEDGNSAE</sequence>
<dbReference type="SUPFAM" id="SSF46785">
    <property type="entry name" value="Winged helix' DNA-binding domain"/>
    <property type="match status" value="1"/>
</dbReference>
<gene>
    <name evidence="1" type="ORF">MMAD_44620</name>
</gene>
<dbReference type="InterPro" id="IPR036390">
    <property type="entry name" value="WH_DNA-bd_sf"/>
</dbReference>